<proteinExistence type="predicted"/>
<accession>A0ABY3PQF4</accession>
<dbReference type="InterPro" id="IPR001670">
    <property type="entry name" value="ADH_Fe/GldA"/>
</dbReference>
<dbReference type="RefSeq" id="WP_230843160.1">
    <property type="nucleotide sequence ID" value="NZ_CP063845.1"/>
</dbReference>
<protein>
    <submittedName>
        <fullName evidence="4">Iron-containing alcohol dehydrogenase</fullName>
    </submittedName>
</protein>
<dbReference type="Pfam" id="PF00465">
    <property type="entry name" value="Fe-ADH"/>
    <property type="match status" value="1"/>
</dbReference>
<dbReference type="EMBL" id="CP063845">
    <property type="protein sequence ID" value="UFP95927.1"/>
    <property type="molecule type" value="Genomic_DNA"/>
</dbReference>
<dbReference type="PANTHER" id="PTHR43633:SF1">
    <property type="entry name" value="ALCOHOL DEHYDROGENASE YQHD"/>
    <property type="match status" value="1"/>
</dbReference>
<dbReference type="InterPro" id="IPR018211">
    <property type="entry name" value="ADH_Fe_CS"/>
</dbReference>
<dbReference type="Proteomes" id="UP001054846">
    <property type="component" value="Chromosome"/>
</dbReference>
<evidence type="ECO:0000313" key="5">
    <source>
        <dbReference type="Proteomes" id="UP001054846"/>
    </source>
</evidence>
<dbReference type="InterPro" id="IPR044731">
    <property type="entry name" value="BDH-like"/>
</dbReference>
<dbReference type="CDD" id="cd08187">
    <property type="entry name" value="BDH"/>
    <property type="match status" value="1"/>
</dbReference>
<feature type="domain" description="Fe-containing alcohol dehydrogenase-like C-terminal" evidence="3">
    <location>
        <begin position="189"/>
        <end position="355"/>
    </location>
</feature>
<dbReference type="Gene3D" id="3.40.50.1970">
    <property type="match status" value="1"/>
</dbReference>
<dbReference type="SUPFAM" id="SSF56796">
    <property type="entry name" value="Dehydroquinate synthase-like"/>
    <property type="match status" value="1"/>
</dbReference>
<name>A0ABY3PQF4_9CYAN</name>
<sequence length="384" mass="40636">MNNFTFYNPVKILFGKGQIARLAAEIPVTARILLTYGGGSIKANGVYDQVKAALAGHTVFEFGGIEPNPHLETLLKAVAVVRAENIDFLLAVGGGSVADGTKFIAAAARFAGDPWDILAKQAPITAAVPLGTVLTLPATGSEMNGTAVVTRAATQEKLYFGSPLVMPVFSVLDPETTFSLPPKQIGNGIVDAFTHVAEQYLTYPVGAPLQDRMAEAILKTLIEEGPKTLADPTDYAARANFMWCATMALNGLIGAGVPHDWATHTIGHELTALHGIDHGRTLAIVLPSVLALKRDSKRAKLLQYAERVWGITAGTEAERIDAAIGRTRAFFESVGVPTRLGDYGVPTETIPLIVERLENRGAVALGEHGDIDPAAVGKVLALSV</sequence>
<evidence type="ECO:0000313" key="4">
    <source>
        <dbReference type="EMBL" id="UFP95927.1"/>
    </source>
</evidence>
<evidence type="ECO:0000259" key="3">
    <source>
        <dbReference type="Pfam" id="PF25137"/>
    </source>
</evidence>
<keyword evidence="5" id="KW-1185">Reference proteome</keyword>
<dbReference type="Pfam" id="PF25137">
    <property type="entry name" value="ADH_Fe_C"/>
    <property type="match status" value="1"/>
</dbReference>
<dbReference type="PANTHER" id="PTHR43633">
    <property type="entry name" value="ALCOHOL DEHYDROGENASE YQHD"/>
    <property type="match status" value="1"/>
</dbReference>
<evidence type="ECO:0000259" key="2">
    <source>
        <dbReference type="Pfam" id="PF00465"/>
    </source>
</evidence>
<gene>
    <name evidence="4" type="ORF">ISF26_06815</name>
</gene>
<organism evidence="4 5">
    <name type="scientific">Gloeobacter morelensis MG652769</name>
    <dbReference type="NCBI Taxonomy" id="2781736"/>
    <lineage>
        <taxon>Bacteria</taxon>
        <taxon>Bacillati</taxon>
        <taxon>Cyanobacteriota</taxon>
        <taxon>Cyanophyceae</taxon>
        <taxon>Gloeobacterales</taxon>
        <taxon>Gloeobacteraceae</taxon>
        <taxon>Gloeobacter</taxon>
        <taxon>Gloeobacter morelensis</taxon>
    </lineage>
</organism>
<dbReference type="InterPro" id="IPR056798">
    <property type="entry name" value="ADH_Fe_C"/>
</dbReference>
<dbReference type="PROSITE" id="PS00060">
    <property type="entry name" value="ADH_IRON_2"/>
    <property type="match status" value="1"/>
</dbReference>
<feature type="domain" description="Alcohol dehydrogenase iron-type/glycerol dehydrogenase GldA" evidence="2">
    <location>
        <begin position="9"/>
        <end position="174"/>
    </location>
</feature>
<evidence type="ECO:0000256" key="1">
    <source>
        <dbReference type="ARBA" id="ARBA00023002"/>
    </source>
</evidence>
<reference evidence="4 5" key="1">
    <citation type="journal article" date="2021" name="Genome Biol. Evol.">
        <title>Complete Genome Sequencing of a Novel Gloeobacter Species from a Waterfall Cave in Mexico.</title>
        <authorList>
            <person name="Saw J.H."/>
            <person name="Cardona T."/>
            <person name="Montejano G."/>
        </authorList>
    </citation>
    <scope>NUCLEOTIDE SEQUENCE [LARGE SCALE GENOMIC DNA]</scope>
    <source>
        <strain evidence="4">MG652769</strain>
    </source>
</reference>
<keyword evidence="1" id="KW-0560">Oxidoreductase</keyword>
<dbReference type="Gene3D" id="1.20.1090.10">
    <property type="entry name" value="Dehydroquinate synthase-like - alpha domain"/>
    <property type="match status" value="1"/>
</dbReference>